<dbReference type="Proteomes" id="UP000001685">
    <property type="component" value="Chromosome"/>
</dbReference>
<accession>B1VWC4</accession>
<protein>
    <recommendedName>
        <fullName evidence="2">DUF4333 domain-containing protein</fullName>
    </recommendedName>
</protein>
<evidence type="ECO:0000256" key="1">
    <source>
        <dbReference type="SAM" id="SignalP"/>
    </source>
</evidence>
<feature type="domain" description="DUF4333" evidence="2">
    <location>
        <begin position="36"/>
        <end position="114"/>
    </location>
</feature>
<reference evidence="4" key="1">
    <citation type="journal article" date="2008" name="J. Bacteriol.">
        <title>Genome sequence of the streptomycin-producing microorganism Streptomyces griseus IFO 13350.</title>
        <authorList>
            <person name="Ohnishi Y."/>
            <person name="Ishikawa J."/>
            <person name="Hara H."/>
            <person name="Suzuki H."/>
            <person name="Ikenoya M."/>
            <person name="Ikeda H."/>
            <person name="Yamashita A."/>
            <person name="Hattori M."/>
            <person name="Horinouchi S."/>
        </authorList>
    </citation>
    <scope>NUCLEOTIDE SEQUENCE [LARGE SCALE GENOMIC DNA]</scope>
    <source>
        <strain evidence="4">JCM 4626 / NBRC 13350</strain>
    </source>
</reference>
<dbReference type="eggNOG" id="ENOG5031UMX">
    <property type="taxonomic scope" value="Bacteria"/>
</dbReference>
<sequence>MLPPTVPHPVKRSFPMPITRSTAVTWSLSALAAGALLAGCSASVNVGGSEAKLSKDKLSATVAEKLAETTGQPEPDVTCPEDLAGKVGTETRCTLTAGDGSTLGVTATVTSVDGDKINFDIEADQTASPAPN</sequence>
<feature type="signal peptide" evidence="1">
    <location>
        <begin position="1"/>
        <end position="32"/>
    </location>
</feature>
<feature type="chain" id="PRO_5002772185" description="DUF4333 domain-containing protein" evidence="1">
    <location>
        <begin position="33"/>
        <end position="132"/>
    </location>
</feature>
<dbReference type="KEGG" id="sgr:SGR_1421"/>
<organism evidence="3 4">
    <name type="scientific">Streptomyces griseus subsp. griseus (strain JCM 4626 / CBS 651.72 / NBRC 13350 / KCC S-0626 / ISP 5235)</name>
    <dbReference type="NCBI Taxonomy" id="455632"/>
    <lineage>
        <taxon>Bacteria</taxon>
        <taxon>Bacillati</taxon>
        <taxon>Actinomycetota</taxon>
        <taxon>Actinomycetes</taxon>
        <taxon>Kitasatosporales</taxon>
        <taxon>Streptomycetaceae</taxon>
        <taxon>Streptomyces</taxon>
    </lineage>
</organism>
<keyword evidence="1" id="KW-0732">Signal</keyword>
<evidence type="ECO:0000259" key="2">
    <source>
        <dbReference type="Pfam" id="PF14230"/>
    </source>
</evidence>
<dbReference type="AlphaFoldDB" id="B1VWC4"/>
<dbReference type="HOGENOM" id="CLU_166804_0_0_11"/>
<evidence type="ECO:0000313" key="3">
    <source>
        <dbReference type="EMBL" id="BAG18250.1"/>
    </source>
</evidence>
<dbReference type="EMBL" id="AP009493">
    <property type="protein sequence ID" value="BAG18250.1"/>
    <property type="molecule type" value="Genomic_DNA"/>
</dbReference>
<gene>
    <name evidence="3" type="ordered locus">SGR_1421</name>
</gene>
<dbReference type="Pfam" id="PF14230">
    <property type="entry name" value="DUF4333"/>
    <property type="match status" value="1"/>
</dbReference>
<dbReference type="InterPro" id="IPR025637">
    <property type="entry name" value="DUF4333"/>
</dbReference>
<proteinExistence type="predicted"/>
<name>B1VWC4_STRGG</name>
<evidence type="ECO:0000313" key="4">
    <source>
        <dbReference type="Proteomes" id="UP000001685"/>
    </source>
</evidence>